<dbReference type="Pfam" id="PF07703">
    <property type="entry name" value="A2M_BRD"/>
    <property type="match status" value="1"/>
</dbReference>
<dbReference type="InterPro" id="IPR050473">
    <property type="entry name" value="A2M/Complement_sys"/>
</dbReference>
<dbReference type="Proteomes" id="UP000424527">
    <property type="component" value="Unassembled WGS sequence"/>
</dbReference>
<dbReference type="Gene3D" id="2.60.40.10">
    <property type="entry name" value="Immunoglobulins"/>
    <property type="match status" value="1"/>
</dbReference>
<dbReference type="Pfam" id="PF17789">
    <property type="entry name" value="MG4"/>
    <property type="match status" value="1"/>
</dbReference>
<name>A0A6G0IM23_LARCR</name>
<dbReference type="EMBL" id="REGW02000009">
    <property type="protein sequence ID" value="KAE8292578.1"/>
    <property type="molecule type" value="Genomic_DNA"/>
</dbReference>
<dbReference type="Gene3D" id="2.60.40.1940">
    <property type="match status" value="1"/>
</dbReference>
<dbReference type="Pfam" id="PF17791">
    <property type="entry name" value="MG3"/>
    <property type="match status" value="1"/>
</dbReference>
<dbReference type="PANTHER" id="PTHR11412">
    <property type="entry name" value="MACROGLOBULIN / COMPLEMENT"/>
    <property type="match status" value="1"/>
</dbReference>
<evidence type="ECO:0000313" key="3">
    <source>
        <dbReference type="Proteomes" id="UP000424527"/>
    </source>
</evidence>
<evidence type="ECO:0000313" key="2">
    <source>
        <dbReference type="EMBL" id="KAE8292578.1"/>
    </source>
</evidence>
<dbReference type="PANTHER" id="PTHR11412:SF83">
    <property type="entry name" value="COMPLEMENT C5"/>
    <property type="match status" value="1"/>
</dbReference>
<dbReference type="InterPro" id="IPR040839">
    <property type="entry name" value="MG4"/>
</dbReference>
<dbReference type="InterPro" id="IPR013783">
    <property type="entry name" value="Ig-like_fold"/>
</dbReference>
<feature type="domain" description="Alpha-2-macroglobulin bait region" evidence="1">
    <location>
        <begin position="335"/>
        <end position="483"/>
    </location>
</feature>
<dbReference type="Gene3D" id="6.20.50.160">
    <property type="match status" value="1"/>
</dbReference>
<comment type="caution">
    <text evidence="2">The sequence shown here is derived from an EMBL/GenBank/DDBJ whole genome shotgun (WGS) entry which is preliminary data.</text>
</comment>
<organism evidence="2 3">
    <name type="scientific">Larimichthys crocea</name>
    <name type="common">Large yellow croaker</name>
    <name type="synonym">Pseudosciaena crocea</name>
    <dbReference type="NCBI Taxonomy" id="215358"/>
    <lineage>
        <taxon>Eukaryota</taxon>
        <taxon>Metazoa</taxon>
        <taxon>Chordata</taxon>
        <taxon>Craniata</taxon>
        <taxon>Vertebrata</taxon>
        <taxon>Euteleostomi</taxon>
        <taxon>Actinopterygii</taxon>
        <taxon>Neopterygii</taxon>
        <taxon>Teleostei</taxon>
        <taxon>Neoteleostei</taxon>
        <taxon>Acanthomorphata</taxon>
        <taxon>Eupercaria</taxon>
        <taxon>Sciaenidae</taxon>
        <taxon>Larimichthys</taxon>
    </lineage>
</organism>
<dbReference type="Gene3D" id="2.60.40.1930">
    <property type="match status" value="2"/>
</dbReference>
<accession>A0A6G0IM23</accession>
<reference evidence="2 3" key="1">
    <citation type="submission" date="2019-07" db="EMBL/GenBank/DDBJ databases">
        <title>Chromosome genome assembly for large yellow croaker.</title>
        <authorList>
            <person name="Xiao S."/>
        </authorList>
    </citation>
    <scope>NUCLEOTIDE SEQUENCE [LARGE SCALE GENOMIC DNA]</scope>
    <source>
        <strain evidence="2">JMULYC20181020</strain>
        <tissue evidence="2">Muscle</tissue>
    </source>
</reference>
<dbReference type="InterPro" id="IPR041555">
    <property type="entry name" value="MG3"/>
</dbReference>
<dbReference type="SMART" id="SM01359">
    <property type="entry name" value="A2M_N_2"/>
    <property type="match status" value="1"/>
</dbReference>
<evidence type="ECO:0000259" key="1">
    <source>
        <dbReference type="SMART" id="SM01359"/>
    </source>
</evidence>
<proteinExistence type="predicted"/>
<sequence>MAPDHVVLAQDVVTLNTQRPQLLPKSGQSQSVFSEPELRPANRSVFLTFKDPDHTTVDIVEMIDVNNGIPSMQNPFKIPIRPKLGIWTIEASYSDDYTTTAKTNFEVKEYVLPSFSILMEPEVNYISYGQFNRFSFKLSARYLHGAPVADGEVLLRYGYISGKDPPVIIPSVTTHRREHGEASVQTQQDLNSLEGKYLYIAVLVEEATGGLSQEAEFASVKFVKSPYSLRLVSTPLFIKPGLPYSVQVLVKDHLGKPVSQVRVRLVKRQLFMNGMENEEMPCPDSANSQSDGLAVFICNTPRNGFETEDSALPAASQASLSLEAVAYESPNQRYLYIDPPLPGQGLEVGRFASIKVYSATPSYIPVNSLNYVVISKGKVVDFRSQKFLASTDNKQVLSFRLTPVMVPSIRLLVYYILFGEGTSELVADSVWLEVKDKCVNGLKTDLSYRSREYKPKENIQLDIQTNQDGLLALSAVDTALYTYGLTTGTPLPWLCGPSRKVTWAAVEAVAETAQMSSDWPGLTFMPMPMPSINQQYVNQPIRR</sequence>
<dbReference type="AlphaFoldDB" id="A0A6G0IM23"/>
<gene>
    <name evidence="2" type="ORF">D5F01_LYC09949</name>
</gene>
<keyword evidence="3" id="KW-1185">Reference proteome</keyword>
<protein>
    <submittedName>
        <fullName evidence="2">Complement C5 Hemolytic complement Complement C5 beta chain</fullName>
    </submittedName>
</protein>
<dbReference type="InterPro" id="IPR011625">
    <property type="entry name" value="A2M_N_BRD"/>
</dbReference>